<gene>
    <name evidence="10" type="ORF">SADUNF_Sadunf05G0193500</name>
</gene>
<evidence type="ECO:0000256" key="5">
    <source>
        <dbReference type="ARBA" id="ARBA00022777"/>
    </source>
</evidence>
<proteinExistence type="predicted"/>
<dbReference type="AlphaFoldDB" id="A0A835K744"/>
<evidence type="ECO:0000256" key="7">
    <source>
        <dbReference type="ARBA" id="ARBA00047899"/>
    </source>
</evidence>
<keyword evidence="4" id="KW-0547">Nucleotide-binding</keyword>
<comment type="catalytic activity">
    <reaction evidence="7">
        <text>L-threonyl-[protein] + ATP = O-phospho-L-threonyl-[protein] + ADP + H(+)</text>
        <dbReference type="Rhea" id="RHEA:46608"/>
        <dbReference type="Rhea" id="RHEA-COMP:11060"/>
        <dbReference type="Rhea" id="RHEA-COMP:11605"/>
        <dbReference type="ChEBI" id="CHEBI:15378"/>
        <dbReference type="ChEBI" id="CHEBI:30013"/>
        <dbReference type="ChEBI" id="CHEBI:30616"/>
        <dbReference type="ChEBI" id="CHEBI:61977"/>
        <dbReference type="ChEBI" id="CHEBI:456216"/>
        <dbReference type="EC" id="2.7.11.1"/>
    </reaction>
</comment>
<evidence type="ECO:0000256" key="9">
    <source>
        <dbReference type="SAM" id="Phobius"/>
    </source>
</evidence>
<reference evidence="10 11" key="1">
    <citation type="submission" date="2020-10" db="EMBL/GenBank/DDBJ databases">
        <title>Plant Genome Project.</title>
        <authorList>
            <person name="Zhang R.-G."/>
        </authorList>
    </citation>
    <scope>NUCLEOTIDE SEQUENCE [LARGE SCALE GENOMIC DNA]</scope>
    <source>
        <strain evidence="10">FAFU-HL-1</strain>
        <tissue evidence="10">Leaf</tissue>
    </source>
</reference>
<keyword evidence="9" id="KW-0812">Transmembrane</keyword>
<dbReference type="OrthoDB" id="676979at2759"/>
<evidence type="ECO:0000256" key="2">
    <source>
        <dbReference type="ARBA" id="ARBA00022527"/>
    </source>
</evidence>
<evidence type="ECO:0000256" key="8">
    <source>
        <dbReference type="ARBA" id="ARBA00048679"/>
    </source>
</evidence>
<accession>A0A835K744</accession>
<protein>
    <recommendedName>
        <fullName evidence="1">non-specific serine/threonine protein kinase</fullName>
        <ecNumber evidence="1">2.7.11.1</ecNumber>
    </recommendedName>
</protein>
<comment type="catalytic activity">
    <reaction evidence="8">
        <text>L-seryl-[protein] + ATP = O-phospho-L-seryl-[protein] + ADP + H(+)</text>
        <dbReference type="Rhea" id="RHEA:17989"/>
        <dbReference type="Rhea" id="RHEA-COMP:9863"/>
        <dbReference type="Rhea" id="RHEA-COMP:11604"/>
        <dbReference type="ChEBI" id="CHEBI:15378"/>
        <dbReference type="ChEBI" id="CHEBI:29999"/>
        <dbReference type="ChEBI" id="CHEBI:30616"/>
        <dbReference type="ChEBI" id="CHEBI:83421"/>
        <dbReference type="ChEBI" id="CHEBI:456216"/>
        <dbReference type="EC" id="2.7.11.1"/>
    </reaction>
</comment>
<keyword evidence="5" id="KW-0418">Kinase</keyword>
<evidence type="ECO:0000313" key="11">
    <source>
        <dbReference type="Proteomes" id="UP000657918"/>
    </source>
</evidence>
<organism evidence="10 11">
    <name type="scientific">Salix dunnii</name>
    <dbReference type="NCBI Taxonomy" id="1413687"/>
    <lineage>
        <taxon>Eukaryota</taxon>
        <taxon>Viridiplantae</taxon>
        <taxon>Streptophyta</taxon>
        <taxon>Embryophyta</taxon>
        <taxon>Tracheophyta</taxon>
        <taxon>Spermatophyta</taxon>
        <taxon>Magnoliopsida</taxon>
        <taxon>eudicotyledons</taxon>
        <taxon>Gunneridae</taxon>
        <taxon>Pentapetalae</taxon>
        <taxon>rosids</taxon>
        <taxon>fabids</taxon>
        <taxon>Malpighiales</taxon>
        <taxon>Salicaceae</taxon>
        <taxon>Saliceae</taxon>
        <taxon>Salix</taxon>
    </lineage>
</organism>
<keyword evidence="6" id="KW-0067">ATP-binding</keyword>
<keyword evidence="9" id="KW-1133">Transmembrane helix</keyword>
<dbReference type="InterPro" id="IPR011009">
    <property type="entry name" value="Kinase-like_dom_sf"/>
</dbReference>
<evidence type="ECO:0000256" key="4">
    <source>
        <dbReference type="ARBA" id="ARBA00022741"/>
    </source>
</evidence>
<keyword evidence="9" id="KW-0472">Membrane</keyword>
<keyword evidence="11" id="KW-1185">Reference proteome</keyword>
<sequence length="165" mass="19103">MPSQLYHLTYVLSVNLHPDFSRCLPSKSKRNTHSVKLFLTIITVSLSFFSYVILSQCMAKSIQVEPTSIKKRDLFYDGKIVYEDIITATEDLDLKYCIGSGGHESVYKYNLQKLHHREAEEPVFNKSFKNVVKMLPQIPHMSIVKLYGICVLQPSMLFVYECMER</sequence>
<evidence type="ECO:0000256" key="1">
    <source>
        <dbReference type="ARBA" id="ARBA00012513"/>
    </source>
</evidence>
<feature type="transmembrane region" description="Helical" evidence="9">
    <location>
        <begin position="37"/>
        <end position="54"/>
    </location>
</feature>
<dbReference type="EMBL" id="JADGMS010000005">
    <property type="protein sequence ID" value="KAF9683253.1"/>
    <property type="molecule type" value="Genomic_DNA"/>
</dbReference>
<dbReference type="InterPro" id="IPR051420">
    <property type="entry name" value="Ser_Thr_Kinases_DiverseReg"/>
</dbReference>
<dbReference type="Proteomes" id="UP000657918">
    <property type="component" value="Unassembled WGS sequence"/>
</dbReference>
<dbReference type="EC" id="2.7.11.1" evidence="1"/>
<evidence type="ECO:0000256" key="6">
    <source>
        <dbReference type="ARBA" id="ARBA00022840"/>
    </source>
</evidence>
<dbReference type="GO" id="GO:0005524">
    <property type="term" value="F:ATP binding"/>
    <property type="evidence" value="ECO:0007669"/>
    <property type="project" value="UniProtKB-KW"/>
</dbReference>
<dbReference type="GO" id="GO:0004674">
    <property type="term" value="F:protein serine/threonine kinase activity"/>
    <property type="evidence" value="ECO:0007669"/>
    <property type="project" value="UniProtKB-KW"/>
</dbReference>
<comment type="caution">
    <text evidence="10">The sequence shown here is derived from an EMBL/GenBank/DDBJ whole genome shotgun (WGS) entry which is preliminary data.</text>
</comment>
<evidence type="ECO:0000313" key="10">
    <source>
        <dbReference type="EMBL" id="KAF9683253.1"/>
    </source>
</evidence>
<name>A0A835K744_9ROSI</name>
<keyword evidence="3" id="KW-0808">Transferase</keyword>
<evidence type="ECO:0000256" key="3">
    <source>
        <dbReference type="ARBA" id="ARBA00022679"/>
    </source>
</evidence>
<keyword evidence="2" id="KW-0723">Serine/threonine-protein kinase</keyword>
<dbReference type="PANTHER" id="PTHR48005">
    <property type="entry name" value="LEUCINE RICH REPEAT KINASE 2"/>
    <property type="match status" value="1"/>
</dbReference>
<dbReference type="SUPFAM" id="SSF56112">
    <property type="entry name" value="Protein kinase-like (PK-like)"/>
    <property type="match status" value="1"/>
</dbReference>
<dbReference type="Gene3D" id="3.30.200.20">
    <property type="entry name" value="Phosphorylase Kinase, domain 1"/>
    <property type="match status" value="1"/>
</dbReference>
<dbReference type="PANTHER" id="PTHR48005:SF16">
    <property type="entry name" value="MDIS1-INTERACTING RECEPTOR LIKE KINASE 2-LIKE ISOFORM X1"/>
    <property type="match status" value="1"/>
</dbReference>